<dbReference type="Proteomes" id="UP001381693">
    <property type="component" value="Unassembled WGS sequence"/>
</dbReference>
<dbReference type="AlphaFoldDB" id="A0AAN8XR12"/>
<protein>
    <submittedName>
        <fullName evidence="1">Uncharacterized protein</fullName>
    </submittedName>
</protein>
<comment type="caution">
    <text evidence="1">The sequence shown here is derived from an EMBL/GenBank/DDBJ whole genome shotgun (WGS) entry which is preliminary data.</text>
</comment>
<organism evidence="1 2">
    <name type="scientific">Halocaridina rubra</name>
    <name type="common">Hawaiian red shrimp</name>
    <dbReference type="NCBI Taxonomy" id="373956"/>
    <lineage>
        <taxon>Eukaryota</taxon>
        <taxon>Metazoa</taxon>
        <taxon>Ecdysozoa</taxon>
        <taxon>Arthropoda</taxon>
        <taxon>Crustacea</taxon>
        <taxon>Multicrustacea</taxon>
        <taxon>Malacostraca</taxon>
        <taxon>Eumalacostraca</taxon>
        <taxon>Eucarida</taxon>
        <taxon>Decapoda</taxon>
        <taxon>Pleocyemata</taxon>
        <taxon>Caridea</taxon>
        <taxon>Atyoidea</taxon>
        <taxon>Atyidae</taxon>
        <taxon>Halocaridina</taxon>
    </lineage>
</organism>
<proteinExistence type="predicted"/>
<accession>A0AAN8XR12</accession>
<reference evidence="1 2" key="1">
    <citation type="submission" date="2023-11" db="EMBL/GenBank/DDBJ databases">
        <title>Halocaridina rubra genome assembly.</title>
        <authorList>
            <person name="Smith C."/>
        </authorList>
    </citation>
    <scope>NUCLEOTIDE SEQUENCE [LARGE SCALE GENOMIC DNA]</scope>
    <source>
        <strain evidence="1">EP-1</strain>
        <tissue evidence="1">Whole</tissue>
    </source>
</reference>
<evidence type="ECO:0000313" key="2">
    <source>
        <dbReference type="Proteomes" id="UP001381693"/>
    </source>
</evidence>
<keyword evidence="2" id="KW-1185">Reference proteome</keyword>
<evidence type="ECO:0000313" key="1">
    <source>
        <dbReference type="EMBL" id="KAK7082640.1"/>
    </source>
</evidence>
<sequence length="97" mass="10498">MFACLSVYSCISCSCCRCLFPSFDALTHSVFTRCSANYLAIRRENDEKREAKAIGLSEKPLALIPTSAPKAAVEGGVASHSFKVVSTALLRYIFSGI</sequence>
<gene>
    <name evidence="1" type="ORF">SK128_003784</name>
</gene>
<name>A0AAN8XR12_HALRR</name>
<dbReference type="EMBL" id="JAXCGZ010003935">
    <property type="protein sequence ID" value="KAK7082640.1"/>
    <property type="molecule type" value="Genomic_DNA"/>
</dbReference>